<dbReference type="SUPFAM" id="SSF56801">
    <property type="entry name" value="Acetyl-CoA synthetase-like"/>
    <property type="match status" value="1"/>
</dbReference>
<dbReference type="InterPro" id="IPR000873">
    <property type="entry name" value="AMP-dep_synth/lig_dom"/>
</dbReference>
<keyword evidence="6" id="KW-1185">Reference proteome</keyword>
<dbReference type="EMBL" id="JADNRY010000455">
    <property type="protein sequence ID" value="KAF9052532.1"/>
    <property type="molecule type" value="Genomic_DNA"/>
</dbReference>
<dbReference type="Gene3D" id="3.40.50.720">
    <property type="entry name" value="NAD(P)-binding Rossmann-like Domain"/>
    <property type="match status" value="1"/>
</dbReference>
<name>A0A9P5P8T0_9AGAR</name>
<sequence length="1074" mass="118603">MRRITRITLFFQYETSDGSVNIPFADLAAAIHQATKYVALLKPSRIQDTPKHSPVAILANTGLNLSNLESSLLLIDKHTDIPTYFSVVLGLMSAKIPCFPISTRNSPPAIAHLLRSVGVTRILVGNGADTHSLVEQSLRELQLLSTNSLLHIFDMPTYEELFIHNREDFCTSSCVQVDTYNSRTPVIYVHSSGSLSAPKPIPWCHESLLQVSMVPYMGQWEFHGEIFSAHAVPMYHASGLNFIPWVVFTLAIFPPQKGFIVPTPENVIQGIEMSHAVYLICVPSFIEVGILTPLKLALYLPTVKAWAQDMRALKTLQNLKALAYGGGTLPEAVGNHIIGQGIKLLTVFGSTEAGVISDLFPAFQGIDWKYFSINPHCAANFIDQGDGTYELIVMEEPTHFLPVVNTIHNGHSAYCTGDLFMPHPQKKGYWTSFGRADDRITLSTGLKLNPGPFEAILNSSSFIEAALLFGTGQSQPGLLVFPASSKDLNIDTNTVIGHHLFIERIWEDILKTVIIASKDIPIARTNKGSVQRAATLGNYQNQCDNLFRRIQYRVPAGVPKPTIWTKDTILDYIQAVVQAILPSVQHDDDNLPLHGCTSLQASWIRKSMLDAFYSAMSSNDENIPTLPFNLVYQYPSISALTQYLLSRVDVANTLENFNGNDWVDSLISQPFHPQEVTRVIQKTHFPDIEYNLFGETFLITGSMGFLGANVLAHLVCLEAVQHVYVLARPSGGLSLQARQKNVLQKQGLSTDIAESPKIVYIEGKLDENGLNVTPDLKRKVNFYVGLPNANCLSDLITTSYKKGWPVNFNADLSFFRPSLHGLRALIELSINTRLRQPPRLVFIGSLGAFCGLEVLKETLVNDSRFVSDSGYAKSKWLAETILTAATRTTEFSPVIIRLGQLCGSFGIWKVAEWFPALVKSSVKIGFLPRIESSVSWIPVNTAAKAIVEMRNSSTTVLHVAHPRPTPLVDILEDIASILQIPLGSFQDWIRVLMDIQMDIDQGTVSLETMDAVPALGLLGFFCSLHSHGLTKLDAIGTASCEKAINISETLGTATSLTKEDIRCWIGNWKECGFL</sequence>
<dbReference type="InterPro" id="IPR051414">
    <property type="entry name" value="Adenylate-forming_Reductase"/>
</dbReference>
<dbReference type="Pfam" id="PF07993">
    <property type="entry name" value="NAD_binding_4"/>
    <property type="match status" value="1"/>
</dbReference>
<evidence type="ECO:0000313" key="5">
    <source>
        <dbReference type="EMBL" id="KAF9052532.1"/>
    </source>
</evidence>
<keyword evidence="2" id="KW-0597">Phosphoprotein</keyword>
<dbReference type="Pfam" id="PF23562">
    <property type="entry name" value="AMP-binding_C_3"/>
    <property type="match status" value="1"/>
</dbReference>
<evidence type="ECO:0000256" key="2">
    <source>
        <dbReference type="ARBA" id="ARBA00022553"/>
    </source>
</evidence>
<dbReference type="InterPro" id="IPR036291">
    <property type="entry name" value="NAD(P)-bd_dom_sf"/>
</dbReference>
<gene>
    <name evidence="5" type="ORF">BDP27DRAFT_1433871</name>
</gene>
<evidence type="ECO:0000259" key="4">
    <source>
        <dbReference type="Pfam" id="PF07993"/>
    </source>
</evidence>
<protein>
    <recommendedName>
        <fullName evidence="7">Acetyl-CoA synthetase-like protein</fullName>
    </recommendedName>
</protein>
<evidence type="ECO:0008006" key="7">
    <source>
        <dbReference type="Google" id="ProtNLM"/>
    </source>
</evidence>
<feature type="domain" description="Thioester reductase (TE)" evidence="4">
    <location>
        <begin position="699"/>
        <end position="946"/>
    </location>
</feature>
<dbReference type="SUPFAM" id="SSF51735">
    <property type="entry name" value="NAD(P)-binding Rossmann-fold domains"/>
    <property type="match status" value="1"/>
</dbReference>
<comment type="caution">
    <text evidence="5">The sequence shown here is derived from an EMBL/GenBank/DDBJ whole genome shotgun (WGS) entry which is preliminary data.</text>
</comment>
<dbReference type="InterPro" id="IPR013120">
    <property type="entry name" value="FAR_NAD-bd"/>
</dbReference>
<evidence type="ECO:0000256" key="1">
    <source>
        <dbReference type="ARBA" id="ARBA00022450"/>
    </source>
</evidence>
<dbReference type="PANTHER" id="PTHR43439">
    <property type="entry name" value="PHENYLACETATE-COENZYME A LIGASE"/>
    <property type="match status" value="1"/>
</dbReference>
<dbReference type="AlphaFoldDB" id="A0A9P5P8T0"/>
<dbReference type="PANTHER" id="PTHR43439:SF2">
    <property type="entry name" value="ENZYME, PUTATIVE (JCVI)-RELATED"/>
    <property type="match status" value="1"/>
</dbReference>
<organism evidence="5 6">
    <name type="scientific">Rhodocollybia butyracea</name>
    <dbReference type="NCBI Taxonomy" id="206335"/>
    <lineage>
        <taxon>Eukaryota</taxon>
        <taxon>Fungi</taxon>
        <taxon>Dikarya</taxon>
        <taxon>Basidiomycota</taxon>
        <taxon>Agaricomycotina</taxon>
        <taxon>Agaricomycetes</taxon>
        <taxon>Agaricomycetidae</taxon>
        <taxon>Agaricales</taxon>
        <taxon>Marasmiineae</taxon>
        <taxon>Omphalotaceae</taxon>
        <taxon>Rhodocollybia</taxon>
    </lineage>
</organism>
<evidence type="ECO:0000313" key="6">
    <source>
        <dbReference type="Proteomes" id="UP000772434"/>
    </source>
</evidence>
<dbReference type="InterPro" id="IPR042099">
    <property type="entry name" value="ANL_N_sf"/>
</dbReference>
<feature type="domain" description="AMP-dependent synthetase/ligase" evidence="3">
    <location>
        <begin position="82"/>
        <end position="359"/>
    </location>
</feature>
<dbReference type="Gene3D" id="3.40.50.12780">
    <property type="entry name" value="N-terminal domain of ligase-like"/>
    <property type="match status" value="1"/>
</dbReference>
<proteinExistence type="predicted"/>
<keyword evidence="1" id="KW-0596">Phosphopantetheine</keyword>
<dbReference type="OrthoDB" id="429813at2759"/>
<accession>A0A9P5P8T0</accession>
<evidence type="ECO:0000259" key="3">
    <source>
        <dbReference type="Pfam" id="PF00501"/>
    </source>
</evidence>
<dbReference type="Proteomes" id="UP000772434">
    <property type="component" value="Unassembled WGS sequence"/>
</dbReference>
<reference evidence="5" key="1">
    <citation type="submission" date="2020-11" db="EMBL/GenBank/DDBJ databases">
        <authorList>
            <consortium name="DOE Joint Genome Institute"/>
            <person name="Ahrendt S."/>
            <person name="Riley R."/>
            <person name="Andreopoulos W."/>
            <person name="Labutti K."/>
            <person name="Pangilinan J."/>
            <person name="Ruiz-Duenas F.J."/>
            <person name="Barrasa J.M."/>
            <person name="Sanchez-Garcia M."/>
            <person name="Camarero S."/>
            <person name="Miyauchi S."/>
            <person name="Serrano A."/>
            <person name="Linde D."/>
            <person name="Babiker R."/>
            <person name="Drula E."/>
            <person name="Ayuso-Fernandez I."/>
            <person name="Pacheco R."/>
            <person name="Padilla G."/>
            <person name="Ferreira P."/>
            <person name="Barriuso J."/>
            <person name="Kellner H."/>
            <person name="Castanera R."/>
            <person name="Alfaro M."/>
            <person name="Ramirez L."/>
            <person name="Pisabarro A.G."/>
            <person name="Kuo A."/>
            <person name="Tritt A."/>
            <person name="Lipzen A."/>
            <person name="He G."/>
            <person name="Yan M."/>
            <person name="Ng V."/>
            <person name="Cullen D."/>
            <person name="Martin F."/>
            <person name="Rosso M.-N."/>
            <person name="Henrissat B."/>
            <person name="Hibbett D."/>
            <person name="Martinez A.T."/>
            <person name="Grigoriev I.V."/>
        </authorList>
    </citation>
    <scope>NUCLEOTIDE SEQUENCE</scope>
    <source>
        <strain evidence="5">AH 40177</strain>
    </source>
</reference>
<dbReference type="Pfam" id="PF00501">
    <property type="entry name" value="AMP-binding"/>
    <property type="match status" value="1"/>
</dbReference>